<name>A0A2C9CBX6_KUEST</name>
<dbReference type="Gene3D" id="3.40.50.300">
    <property type="entry name" value="P-loop containing nucleotide triphosphate hydrolases"/>
    <property type="match status" value="1"/>
</dbReference>
<sequence length="59" mass="6352">MDIVIVDTGAGISSDLLNFVLASNEILLITTPEPTAITDAYAMIKVLSRKRKNTTISCL</sequence>
<dbReference type="KEGG" id="kst:KSMBR1_0564"/>
<protein>
    <submittedName>
        <fullName evidence="1">Strong similarity to bacterial motility regulatory protein MotR</fullName>
    </submittedName>
</protein>
<dbReference type="InterPro" id="IPR027417">
    <property type="entry name" value="P-loop_NTPase"/>
</dbReference>
<dbReference type="EMBL" id="LT934425">
    <property type="protein sequence ID" value="SOH03078.1"/>
    <property type="molecule type" value="Genomic_DNA"/>
</dbReference>
<proteinExistence type="predicted"/>
<organism evidence="1 2">
    <name type="scientific">Kuenenia stuttgartiensis</name>
    <dbReference type="NCBI Taxonomy" id="174633"/>
    <lineage>
        <taxon>Bacteria</taxon>
        <taxon>Pseudomonadati</taxon>
        <taxon>Planctomycetota</taxon>
        <taxon>Candidatus Brocadiia</taxon>
        <taxon>Candidatus Brocadiales</taxon>
        <taxon>Candidatus Brocadiaceae</taxon>
        <taxon>Candidatus Kuenenia</taxon>
    </lineage>
</organism>
<accession>A0A2C9CBX6</accession>
<dbReference type="AlphaFoldDB" id="A0A2C9CBX6"/>
<dbReference type="SUPFAM" id="SSF52540">
    <property type="entry name" value="P-loop containing nucleoside triphosphate hydrolases"/>
    <property type="match status" value="1"/>
</dbReference>
<reference evidence="2" key="1">
    <citation type="submission" date="2017-10" db="EMBL/GenBank/DDBJ databases">
        <authorList>
            <person name="Frank J."/>
        </authorList>
    </citation>
    <scope>NUCLEOTIDE SEQUENCE [LARGE SCALE GENOMIC DNA]</scope>
</reference>
<gene>
    <name evidence="1" type="primary">motR_1</name>
    <name evidence="1" type="ORF">KSMBR1_0564</name>
</gene>
<dbReference type="Proteomes" id="UP000221734">
    <property type="component" value="Chromosome Kuenenia_stuttgartiensis_MBR1"/>
</dbReference>
<evidence type="ECO:0000313" key="2">
    <source>
        <dbReference type="Proteomes" id="UP000221734"/>
    </source>
</evidence>
<evidence type="ECO:0000313" key="1">
    <source>
        <dbReference type="EMBL" id="SOH03078.1"/>
    </source>
</evidence>
<keyword evidence="2" id="KW-1185">Reference proteome</keyword>